<comment type="caution">
    <text evidence="7">The sequence shown here is derived from an EMBL/GenBank/DDBJ whole genome shotgun (WGS) entry which is preliminary data.</text>
</comment>
<dbReference type="PANTHER" id="PTHR23513">
    <property type="entry name" value="INTEGRAL MEMBRANE EFFLUX PROTEIN-RELATED"/>
    <property type="match status" value="1"/>
</dbReference>
<dbReference type="AlphaFoldDB" id="A0A919Q2C3"/>
<feature type="transmembrane region" description="Helical" evidence="6">
    <location>
        <begin position="324"/>
        <end position="351"/>
    </location>
</feature>
<dbReference type="GO" id="GO:0005886">
    <property type="term" value="C:plasma membrane"/>
    <property type="evidence" value="ECO:0007669"/>
    <property type="project" value="UniProtKB-SubCell"/>
</dbReference>
<keyword evidence="2" id="KW-1003">Cell membrane</keyword>
<feature type="transmembrane region" description="Helical" evidence="6">
    <location>
        <begin position="12"/>
        <end position="40"/>
    </location>
</feature>
<keyword evidence="8" id="KW-1185">Reference proteome</keyword>
<name>A0A919Q2C3_9ACTN</name>
<feature type="transmembrane region" description="Helical" evidence="6">
    <location>
        <begin position="215"/>
        <end position="234"/>
    </location>
</feature>
<evidence type="ECO:0000256" key="5">
    <source>
        <dbReference type="ARBA" id="ARBA00023136"/>
    </source>
</evidence>
<keyword evidence="4 6" id="KW-1133">Transmembrane helix</keyword>
<dbReference type="InterPro" id="IPR036259">
    <property type="entry name" value="MFS_trans_sf"/>
</dbReference>
<keyword evidence="3 6" id="KW-0812">Transmembrane</keyword>
<feature type="transmembrane region" description="Helical" evidence="6">
    <location>
        <begin position="357"/>
        <end position="377"/>
    </location>
</feature>
<dbReference type="GO" id="GO:0022857">
    <property type="term" value="F:transmembrane transporter activity"/>
    <property type="evidence" value="ECO:0007669"/>
    <property type="project" value="InterPro"/>
</dbReference>
<keyword evidence="5 6" id="KW-0472">Membrane</keyword>
<proteinExistence type="predicted"/>
<evidence type="ECO:0000256" key="3">
    <source>
        <dbReference type="ARBA" id="ARBA00022692"/>
    </source>
</evidence>
<gene>
    <name evidence="7" type="ORF">Dsi01nite_110390</name>
</gene>
<feature type="transmembrane region" description="Helical" evidence="6">
    <location>
        <begin position="240"/>
        <end position="259"/>
    </location>
</feature>
<comment type="subcellular location">
    <subcellularLocation>
        <location evidence="1">Cell membrane</location>
        <topology evidence="1">Multi-pass membrane protein</topology>
    </subcellularLocation>
</comment>
<dbReference type="Proteomes" id="UP000660611">
    <property type="component" value="Unassembled WGS sequence"/>
</dbReference>
<dbReference type="PANTHER" id="PTHR23513:SF11">
    <property type="entry name" value="STAPHYLOFERRIN A TRANSPORTER"/>
    <property type="match status" value="1"/>
</dbReference>
<evidence type="ECO:0000256" key="2">
    <source>
        <dbReference type="ARBA" id="ARBA00022475"/>
    </source>
</evidence>
<organism evidence="7 8">
    <name type="scientific">Dactylosporangium siamense</name>
    <dbReference type="NCBI Taxonomy" id="685454"/>
    <lineage>
        <taxon>Bacteria</taxon>
        <taxon>Bacillati</taxon>
        <taxon>Actinomycetota</taxon>
        <taxon>Actinomycetes</taxon>
        <taxon>Micromonosporales</taxon>
        <taxon>Micromonosporaceae</taxon>
        <taxon>Dactylosporangium</taxon>
    </lineage>
</organism>
<dbReference type="InterPro" id="IPR011701">
    <property type="entry name" value="MFS"/>
</dbReference>
<feature type="transmembrane region" description="Helical" evidence="6">
    <location>
        <begin position="140"/>
        <end position="162"/>
    </location>
</feature>
<dbReference type="RefSeq" id="WP_203854602.1">
    <property type="nucleotide sequence ID" value="NZ_BAAAVW010000047.1"/>
</dbReference>
<evidence type="ECO:0000313" key="7">
    <source>
        <dbReference type="EMBL" id="GIG52998.1"/>
    </source>
</evidence>
<feature type="transmembrane region" description="Helical" evidence="6">
    <location>
        <begin position="168"/>
        <end position="187"/>
    </location>
</feature>
<evidence type="ECO:0000256" key="4">
    <source>
        <dbReference type="ARBA" id="ARBA00022989"/>
    </source>
</evidence>
<dbReference type="CDD" id="cd06173">
    <property type="entry name" value="MFS_MefA_like"/>
    <property type="match status" value="1"/>
</dbReference>
<feature type="transmembrane region" description="Helical" evidence="6">
    <location>
        <begin position="46"/>
        <end position="70"/>
    </location>
</feature>
<reference evidence="7" key="1">
    <citation type="submission" date="2021-01" db="EMBL/GenBank/DDBJ databases">
        <title>Whole genome shotgun sequence of Dactylosporangium siamense NBRC 106093.</title>
        <authorList>
            <person name="Komaki H."/>
            <person name="Tamura T."/>
        </authorList>
    </citation>
    <scope>NUCLEOTIDE SEQUENCE</scope>
    <source>
        <strain evidence="7">NBRC 106093</strain>
    </source>
</reference>
<sequence>MRTYRQLFGTPEFTALFGTLSGQVAAGTVAGIGLGTLVYAATDSPLLSALSMFGASFAQLVGAATVLSWADRVPPRAALTGLAVFAAVTTAVLAVPGLPIVALFAVIFAQGLANSVGGGVRYGLLAEILPPSAYILGRSLLNMSVGAMQIGGFAVGGALVAAVSPRGALLVGAGLQVVSALVARFGLTRRPPRATDRPSVRATWRGNRQVWQPGVYIAMWVPNGLIVGCEALFVPYSPGAASVLFVTSAIGMLLGDAIAGRFVPPRLRFRLSGPLRWLLAAPYLLFFLEPSVPVAAALAGVASIGYGATLLLQDRLLATTPEPLHGQALGLFGSGLLAMQAVGATLGGLVAQSVPPGTAMGILAIGSLLVSAGLFVARVASGRCAAEAGTRDVARVPAVDKAVV</sequence>
<evidence type="ECO:0000256" key="1">
    <source>
        <dbReference type="ARBA" id="ARBA00004651"/>
    </source>
</evidence>
<dbReference type="EMBL" id="BONQ01000207">
    <property type="protein sequence ID" value="GIG52998.1"/>
    <property type="molecule type" value="Genomic_DNA"/>
</dbReference>
<evidence type="ECO:0000256" key="6">
    <source>
        <dbReference type="SAM" id="Phobius"/>
    </source>
</evidence>
<evidence type="ECO:0000313" key="8">
    <source>
        <dbReference type="Proteomes" id="UP000660611"/>
    </source>
</evidence>
<feature type="transmembrane region" description="Helical" evidence="6">
    <location>
        <begin position="77"/>
        <end position="95"/>
    </location>
</feature>
<dbReference type="SUPFAM" id="SSF103473">
    <property type="entry name" value="MFS general substrate transporter"/>
    <property type="match status" value="1"/>
</dbReference>
<dbReference type="Pfam" id="PF07690">
    <property type="entry name" value="MFS_1"/>
    <property type="match status" value="1"/>
</dbReference>
<protein>
    <submittedName>
        <fullName evidence="7">Membrane protein</fullName>
    </submittedName>
</protein>
<dbReference type="Gene3D" id="1.20.1250.20">
    <property type="entry name" value="MFS general substrate transporter like domains"/>
    <property type="match status" value="1"/>
</dbReference>
<accession>A0A919Q2C3</accession>
<feature type="transmembrane region" description="Helical" evidence="6">
    <location>
        <begin position="294"/>
        <end position="312"/>
    </location>
</feature>